<dbReference type="PROSITE" id="PS51186">
    <property type="entry name" value="GNAT"/>
    <property type="match status" value="1"/>
</dbReference>
<sequence>MPPAYINTYKPPSKGSFKPIYDDPYDINFVLPIPEVIETERIKLVPFIPRIHAEAYMAGIRVNPGFAPYFAFTLDTREQLNEFLHGVIQVDPASALFAIIDKSKSEREDLFKCMAGVVGVLQCSPVTRSVEIGPVVVLPAFQHTYVARNAVGAMLKYWLDVPLQGGMGFRRVVWTGNPQNGASIGLAEKMGFRREGLLRWTWVVTAVGKPSREVPEERGEGGGRDSVILSLCWDDWEGGVRDKVQALIDAP</sequence>
<dbReference type="Gene3D" id="3.40.630.30">
    <property type="match status" value="1"/>
</dbReference>
<dbReference type="GO" id="GO:1990189">
    <property type="term" value="F:protein N-terminal-serine acetyltransferase activity"/>
    <property type="evidence" value="ECO:0007669"/>
    <property type="project" value="TreeGrafter"/>
</dbReference>
<dbReference type="GO" id="GO:0008999">
    <property type="term" value="F:protein-N-terminal-alanine acetyltransferase activity"/>
    <property type="evidence" value="ECO:0007669"/>
    <property type="project" value="TreeGrafter"/>
</dbReference>
<dbReference type="InterPro" id="IPR051908">
    <property type="entry name" value="Ribosomal_N-acetyltransferase"/>
</dbReference>
<proteinExistence type="predicted"/>
<dbReference type="OrthoDB" id="41238at2759"/>
<dbReference type="Proteomes" id="UP000242287">
    <property type="component" value="Unassembled WGS sequence"/>
</dbReference>
<gene>
    <name evidence="2" type="ORF">AMATHDRAFT_1701</name>
</gene>
<feature type="domain" description="N-acetyltransferase" evidence="1">
    <location>
        <begin position="67"/>
        <end position="213"/>
    </location>
</feature>
<dbReference type="AlphaFoldDB" id="A0A2A9NR00"/>
<dbReference type="SUPFAM" id="SSF55729">
    <property type="entry name" value="Acyl-CoA N-acyltransferases (Nat)"/>
    <property type="match status" value="1"/>
</dbReference>
<dbReference type="InterPro" id="IPR016181">
    <property type="entry name" value="Acyl_CoA_acyltransferase"/>
</dbReference>
<dbReference type="InterPro" id="IPR000182">
    <property type="entry name" value="GNAT_dom"/>
</dbReference>
<dbReference type="EMBL" id="KZ301976">
    <property type="protein sequence ID" value="PFH52969.1"/>
    <property type="molecule type" value="Genomic_DNA"/>
</dbReference>
<organism evidence="2 3">
    <name type="scientific">Amanita thiersii Skay4041</name>
    <dbReference type="NCBI Taxonomy" id="703135"/>
    <lineage>
        <taxon>Eukaryota</taxon>
        <taxon>Fungi</taxon>
        <taxon>Dikarya</taxon>
        <taxon>Basidiomycota</taxon>
        <taxon>Agaricomycotina</taxon>
        <taxon>Agaricomycetes</taxon>
        <taxon>Agaricomycetidae</taxon>
        <taxon>Agaricales</taxon>
        <taxon>Pluteineae</taxon>
        <taxon>Amanitaceae</taxon>
        <taxon>Amanita</taxon>
    </lineage>
</organism>
<dbReference type="PANTHER" id="PTHR43441">
    <property type="entry name" value="RIBOSOMAL-PROTEIN-SERINE ACETYLTRANSFERASE"/>
    <property type="match status" value="1"/>
</dbReference>
<dbReference type="PANTHER" id="PTHR43441:SF5">
    <property type="entry name" value="FAMILY ACETYLTRANSFERASE, PUTATIVE-RELATED"/>
    <property type="match status" value="1"/>
</dbReference>
<evidence type="ECO:0000313" key="2">
    <source>
        <dbReference type="EMBL" id="PFH52969.1"/>
    </source>
</evidence>
<dbReference type="Pfam" id="PF13302">
    <property type="entry name" value="Acetyltransf_3"/>
    <property type="match status" value="1"/>
</dbReference>
<keyword evidence="3" id="KW-1185">Reference proteome</keyword>
<protein>
    <recommendedName>
        <fullName evidence="1">N-acetyltransferase domain-containing protein</fullName>
    </recommendedName>
</protein>
<evidence type="ECO:0000313" key="3">
    <source>
        <dbReference type="Proteomes" id="UP000242287"/>
    </source>
</evidence>
<reference evidence="2 3" key="1">
    <citation type="submission" date="2014-02" db="EMBL/GenBank/DDBJ databases">
        <title>Transposable element dynamics among asymbiotic and ectomycorrhizal Amanita fungi.</title>
        <authorList>
            <consortium name="DOE Joint Genome Institute"/>
            <person name="Hess J."/>
            <person name="Skrede I."/>
            <person name="Wolfe B."/>
            <person name="LaButti K."/>
            <person name="Ohm R.A."/>
            <person name="Grigoriev I.V."/>
            <person name="Pringle A."/>
        </authorList>
    </citation>
    <scope>NUCLEOTIDE SEQUENCE [LARGE SCALE GENOMIC DNA]</scope>
    <source>
        <strain evidence="2 3">SKay4041</strain>
    </source>
</reference>
<name>A0A2A9NR00_9AGAR</name>
<accession>A0A2A9NR00</accession>
<evidence type="ECO:0000259" key="1">
    <source>
        <dbReference type="PROSITE" id="PS51186"/>
    </source>
</evidence>